<name>A0A643CL17_ANAMA</name>
<dbReference type="EMBL" id="VTCY01000006">
    <property type="protein sequence ID" value="KAB0452033.1"/>
    <property type="molecule type" value="Genomic_DNA"/>
</dbReference>
<reference evidence="1" key="1">
    <citation type="submission" date="2019-08" db="EMBL/GenBank/DDBJ databases">
        <authorList>
            <person name="Amaro Estrada I."/>
            <person name="Quiroz Castaneda R.E."/>
            <person name="Martinez Ocampo F."/>
            <person name="Rodriguez Camarillo S.D."/>
        </authorList>
    </citation>
    <scope>NUCLEOTIDE SEQUENCE</scope>
    <source>
        <strain evidence="1">MEX-30-184-02</strain>
    </source>
</reference>
<protein>
    <submittedName>
        <fullName evidence="1">Uncharacterized protein</fullName>
    </submittedName>
</protein>
<evidence type="ECO:0000313" key="1">
    <source>
        <dbReference type="EMBL" id="KAB0452033.1"/>
    </source>
</evidence>
<sequence length="967" mass="105792">MNRQAFLTELRNARDSLDLKTIEYAARMSSYVAETLSNSELTDLRKQCAETFTEIRINLVTTNNTPALNSYNKYVKDVLARALSALYATIALHRNKQYSTPYKSISRILASGVPNAEKYMLLLMEFTEALRPTRVKCFPESHTGTPVGRVRTTIMQNVTQLYVHGAEHDQYVGRLHECLLKILDKTPFLLATCERITLARALLARISDILNVDEPSRQGSAHEESLQLQYLDFVTKTALSLRHRSKIAASCGAQEPEMSPLYVAKLFEIICSTTISSLMRHRTEYPGLRATSEQLVCLGRDIAASGFLNAEQLAVFSEVHLPLVEHLRGLCKQMDKYTRYASQGWYREAAQKWHKEIVPLLRGVSVLAHAAQVPEENDTQGGDKIFQKVRLKPICQLNILPTNSHDIARYKYHRRCIDRFYSGLLHLMCNVHFLDSVMIQLDEKISRMCRDSGTRYAALDSDTLTTSIHRYLGTLQGATHTAAGEVTNSHTLIETAAALLSHALVMIDGHHMSRTPGSSAYEQHNHMQSTIRSSVIESEHKFRHLAELKRHMASCALMAPPKKPSAHLESLCINMQSRSPSGTFESAPVTQASHAPSMLPSVQGIAVPQVQQNVATQHANAAQYGAGPESRAGGSVTGNAHGFQNMQAHATTYVAGYVPSQHAVQTASGTRGQSGAISYHGNTGFSGSETFVGNPTQLQAAHTNYSAAYTGSTHPGQQRNIDLVAHPVTQPAVNPCWWAGSNTGHAVHTQTTSRPIIAPELAAHTRAEVTQGLSAVEVATYGPVPVGITTQSATPHPQFGDAPDSALLEVHYVNQATHNDTSFGVETSSPGATTQRMYARNGRLGERHSWAPYQITCRRGSEASYPNPGPSTTLTFAAPPRSITAQTAHGYAFVRPDGYEDNSAALRVNDCTRGTLTSASCQDQPMAAYAEYTSSDSTQSDTDSSHSPILVIDEVTPAITQGHTKIA</sequence>
<dbReference type="RefSeq" id="WP_150150412.1">
    <property type="nucleotide sequence ID" value="NZ_VTCY01000006.1"/>
</dbReference>
<organism evidence="1">
    <name type="scientific">Anaplasma marginale</name>
    <dbReference type="NCBI Taxonomy" id="770"/>
    <lineage>
        <taxon>Bacteria</taxon>
        <taxon>Pseudomonadati</taxon>
        <taxon>Pseudomonadota</taxon>
        <taxon>Alphaproteobacteria</taxon>
        <taxon>Rickettsiales</taxon>
        <taxon>Anaplasmataceae</taxon>
        <taxon>Anaplasma</taxon>
    </lineage>
</organism>
<proteinExistence type="predicted"/>
<accession>A0A643CL17</accession>
<gene>
    <name evidence="1" type="ORF">FY207_02685</name>
</gene>
<comment type="caution">
    <text evidence="1">The sequence shown here is derived from an EMBL/GenBank/DDBJ whole genome shotgun (WGS) entry which is preliminary data.</text>
</comment>
<dbReference type="AlphaFoldDB" id="A0A643CL17"/>